<dbReference type="GeneTree" id="ENSGT00970000197038"/>
<dbReference type="Ensembl" id="ENSCMIT00000030886.1">
    <property type="protein sequence ID" value="ENSCMIP00000030419.1"/>
    <property type="gene ID" value="ENSCMIG00000013092.1"/>
</dbReference>
<dbReference type="SUPFAM" id="SSF50814">
    <property type="entry name" value="Lipocalins"/>
    <property type="match status" value="1"/>
</dbReference>
<keyword evidence="2" id="KW-1185">Reference proteome</keyword>
<dbReference type="Pfam" id="PF14651">
    <property type="entry name" value="Lipocalin_7"/>
    <property type="match status" value="1"/>
</dbReference>
<dbReference type="Proteomes" id="UP000314986">
    <property type="component" value="Unassembled WGS sequence"/>
</dbReference>
<name>A0A4W3IJD8_CALMI</name>
<reference evidence="1" key="4">
    <citation type="submission" date="2025-08" db="UniProtKB">
        <authorList>
            <consortium name="Ensembl"/>
        </authorList>
    </citation>
    <scope>IDENTIFICATION</scope>
</reference>
<dbReference type="AlphaFoldDB" id="A0A4W3IJD8"/>
<evidence type="ECO:0000313" key="1">
    <source>
        <dbReference type="Ensembl" id="ENSCMIP00000030419.1"/>
    </source>
</evidence>
<organism evidence="1 2">
    <name type="scientific">Callorhinchus milii</name>
    <name type="common">Ghost shark</name>
    <dbReference type="NCBI Taxonomy" id="7868"/>
    <lineage>
        <taxon>Eukaryota</taxon>
        <taxon>Metazoa</taxon>
        <taxon>Chordata</taxon>
        <taxon>Craniata</taxon>
        <taxon>Vertebrata</taxon>
        <taxon>Chondrichthyes</taxon>
        <taxon>Holocephali</taxon>
        <taxon>Chimaeriformes</taxon>
        <taxon>Callorhinchidae</taxon>
        <taxon>Callorhinchus</taxon>
    </lineage>
</organism>
<evidence type="ECO:0000313" key="2">
    <source>
        <dbReference type="Proteomes" id="UP000314986"/>
    </source>
</evidence>
<reference evidence="2" key="3">
    <citation type="journal article" date="2014" name="Nature">
        <title>Elephant shark genome provides unique insights into gnathostome evolution.</title>
        <authorList>
            <consortium name="International Elephant Shark Genome Sequencing Consortium"/>
            <person name="Venkatesh B."/>
            <person name="Lee A.P."/>
            <person name="Ravi V."/>
            <person name="Maurya A.K."/>
            <person name="Lian M.M."/>
            <person name="Swann J.B."/>
            <person name="Ohta Y."/>
            <person name="Flajnik M.F."/>
            <person name="Sutoh Y."/>
            <person name="Kasahara M."/>
            <person name="Hoon S."/>
            <person name="Gangu V."/>
            <person name="Roy S.W."/>
            <person name="Irimia M."/>
            <person name="Korzh V."/>
            <person name="Kondrychyn I."/>
            <person name="Lim Z.W."/>
            <person name="Tay B.H."/>
            <person name="Tohari S."/>
            <person name="Kong K.W."/>
            <person name="Ho S."/>
            <person name="Lorente-Galdos B."/>
            <person name="Quilez J."/>
            <person name="Marques-Bonet T."/>
            <person name="Raney B.J."/>
            <person name="Ingham P.W."/>
            <person name="Tay A."/>
            <person name="Hillier L.W."/>
            <person name="Minx P."/>
            <person name="Boehm T."/>
            <person name="Wilson R.K."/>
            <person name="Brenner S."/>
            <person name="Warren W.C."/>
        </authorList>
    </citation>
    <scope>NUCLEOTIDE SEQUENCE [LARGE SCALE GENOMIC DNA]</scope>
</reference>
<dbReference type="STRING" id="7868.ENSCMIP00000030419"/>
<dbReference type="InterPro" id="IPR012674">
    <property type="entry name" value="Calycin"/>
</dbReference>
<protein>
    <submittedName>
        <fullName evidence="1">Uncharacterized protein</fullName>
    </submittedName>
</protein>
<reference evidence="1" key="5">
    <citation type="submission" date="2025-09" db="UniProtKB">
        <authorList>
            <consortium name="Ensembl"/>
        </authorList>
    </citation>
    <scope>IDENTIFICATION</scope>
</reference>
<dbReference type="Gene3D" id="2.40.128.20">
    <property type="match status" value="1"/>
</dbReference>
<dbReference type="InParanoid" id="A0A4W3IJD8"/>
<reference evidence="2" key="2">
    <citation type="journal article" date="2007" name="PLoS Biol.">
        <title>Survey sequencing and comparative analysis of the elephant shark (Callorhinchus milii) genome.</title>
        <authorList>
            <person name="Venkatesh B."/>
            <person name="Kirkness E.F."/>
            <person name="Loh Y.H."/>
            <person name="Halpern A.L."/>
            <person name="Lee A.P."/>
            <person name="Johnson J."/>
            <person name="Dandona N."/>
            <person name="Viswanathan L.D."/>
            <person name="Tay A."/>
            <person name="Venter J.C."/>
            <person name="Strausberg R.L."/>
            <person name="Brenner S."/>
        </authorList>
    </citation>
    <scope>NUCLEOTIDE SEQUENCE [LARGE SCALE GENOMIC DNA]</scope>
</reference>
<proteinExistence type="predicted"/>
<sequence>MICLFLGLSNEDIEQTKAIGWVTDIIQEGDHFKMITSLSNRQHVNEFTLGKEAMIHTFTGKKFKVTVNSDGPTRLIGQMDNVKTVTELKGNKLISVSCY</sequence>
<accession>A0A4W3IJD8</accession>
<reference evidence="2" key="1">
    <citation type="journal article" date="2006" name="Science">
        <title>Ancient noncoding elements conserved in the human genome.</title>
        <authorList>
            <person name="Venkatesh B."/>
            <person name="Kirkness E.F."/>
            <person name="Loh Y.H."/>
            <person name="Halpern A.L."/>
            <person name="Lee A.P."/>
            <person name="Johnson J."/>
            <person name="Dandona N."/>
            <person name="Viswanathan L.D."/>
            <person name="Tay A."/>
            <person name="Venter J.C."/>
            <person name="Strausberg R.L."/>
            <person name="Brenner S."/>
        </authorList>
    </citation>
    <scope>NUCLEOTIDE SEQUENCE [LARGE SCALE GENOMIC DNA]</scope>
</reference>